<reference evidence="1" key="1">
    <citation type="submission" date="2023-07" db="EMBL/GenBank/DDBJ databases">
        <title>Novel Phage-like Particles from Mycolicibacterium aichiense.</title>
        <authorList>
            <person name="Saha M.S."/>
            <person name="Roman A."/>
            <person name="Doherty M."/>
            <person name="Shijo M."/>
            <person name="Riddick Z."/>
        </authorList>
    </citation>
    <scope>NUCLEOTIDE SEQUENCE</scope>
</reference>
<organism evidence="1">
    <name type="scientific">Mycolicibacterium phage ChrisB1</name>
    <dbReference type="NCBI Taxonomy" id="3240805"/>
    <lineage>
        <taxon>Viruses</taxon>
        <taxon>Duplodnaviria</taxon>
        <taxon>Heunggongvirae</taxon>
        <taxon>Uroviricota</taxon>
        <taxon>Caudoviricetes</taxon>
    </lineage>
</organism>
<evidence type="ECO:0000313" key="1">
    <source>
        <dbReference type="EMBL" id="XDR06153.1"/>
    </source>
</evidence>
<dbReference type="EMBL" id="OR387113">
    <property type="protein sequence ID" value="XDR06153.1"/>
    <property type="molecule type" value="Genomic_DNA"/>
</dbReference>
<accession>A0AB39U1X1</accession>
<proteinExistence type="predicted"/>
<protein>
    <submittedName>
        <fullName evidence="1">Uncharacterized protein</fullName>
    </submittedName>
</protein>
<sequence>MNRTNGSVGFQVALAPYLVAAGDGDRLRVYRSVVMQDNDPAVEYVNRYIEEHGMVLVSTETGPYDGMFGRTEQSHYATPEARMLWLATTEEEIRYDRTA</sequence>
<name>A0AB39U1X1_9CAUD</name>